<evidence type="ECO:0000256" key="2">
    <source>
        <dbReference type="ARBA" id="ARBA00022730"/>
    </source>
</evidence>
<evidence type="ECO:0000313" key="6">
    <source>
        <dbReference type="EMBL" id="SUZ74040.1"/>
    </source>
</evidence>
<dbReference type="InterPro" id="IPR018258">
    <property type="entry name" value="Ribosomal_bL21_CS"/>
</dbReference>
<keyword evidence="4" id="KW-0689">Ribosomal protein</keyword>
<dbReference type="InterPro" id="IPR036164">
    <property type="entry name" value="bL21-like_sf"/>
</dbReference>
<evidence type="ECO:0000256" key="4">
    <source>
        <dbReference type="ARBA" id="ARBA00022980"/>
    </source>
</evidence>
<dbReference type="AlphaFoldDB" id="A0A381Q4N6"/>
<dbReference type="GO" id="GO:0019843">
    <property type="term" value="F:rRNA binding"/>
    <property type="evidence" value="ECO:0007669"/>
    <property type="project" value="UniProtKB-KW"/>
</dbReference>
<reference evidence="6" key="1">
    <citation type="submission" date="2018-05" db="EMBL/GenBank/DDBJ databases">
        <authorList>
            <person name="Lanie J.A."/>
            <person name="Ng W.-L."/>
            <person name="Kazmierczak K.M."/>
            <person name="Andrzejewski T.M."/>
            <person name="Davidsen T.M."/>
            <person name="Wayne K.J."/>
            <person name="Tettelin H."/>
            <person name="Glass J.I."/>
            <person name="Rusch D."/>
            <person name="Podicherti R."/>
            <person name="Tsui H.-C.T."/>
            <person name="Winkler M.E."/>
        </authorList>
    </citation>
    <scope>NUCLEOTIDE SEQUENCE</scope>
</reference>
<evidence type="ECO:0000256" key="5">
    <source>
        <dbReference type="ARBA" id="ARBA00023274"/>
    </source>
</evidence>
<gene>
    <name evidence="6" type="ORF">METZ01_LOCUS26894</name>
</gene>
<evidence type="ECO:0008006" key="7">
    <source>
        <dbReference type="Google" id="ProtNLM"/>
    </source>
</evidence>
<dbReference type="Pfam" id="PF00829">
    <property type="entry name" value="Ribosomal_L21p"/>
    <property type="match status" value="1"/>
</dbReference>
<dbReference type="SUPFAM" id="SSF141091">
    <property type="entry name" value="L21p-like"/>
    <property type="match status" value="1"/>
</dbReference>
<dbReference type="PANTHER" id="PTHR21349">
    <property type="entry name" value="50S RIBOSOMAL PROTEIN L21"/>
    <property type="match status" value="1"/>
</dbReference>
<keyword evidence="2" id="KW-0699">rRNA-binding</keyword>
<accession>A0A381Q4N6</accession>
<dbReference type="GO" id="GO:0003735">
    <property type="term" value="F:structural constituent of ribosome"/>
    <property type="evidence" value="ECO:0007669"/>
    <property type="project" value="InterPro"/>
</dbReference>
<dbReference type="InterPro" id="IPR001787">
    <property type="entry name" value="Ribosomal_bL21"/>
</dbReference>
<comment type="similarity">
    <text evidence="1">Belongs to the bacterial ribosomal protein bL21 family.</text>
</comment>
<dbReference type="NCBIfam" id="TIGR00061">
    <property type="entry name" value="L21"/>
    <property type="match status" value="1"/>
</dbReference>
<evidence type="ECO:0000256" key="3">
    <source>
        <dbReference type="ARBA" id="ARBA00022884"/>
    </source>
</evidence>
<dbReference type="PROSITE" id="PS01169">
    <property type="entry name" value="RIBOSOMAL_L21"/>
    <property type="match status" value="1"/>
</dbReference>
<proteinExistence type="inferred from homology"/>
<keyword evidence="3" id="KW-0694">RNA-binding</keyword>
<dbReference type="HAMAP" id="MF_01363">
    <property type="entry name" value="Ribosomal_bL21"/>
    <property type="match status" value="1"/>
</dbReference>
<dbReference type="GO" id="GO:1990904">
    <property type="term" value="C:ribonucleoprotein complex"/>
    <property type="evidence" value="ECO:0007669"/>
    <property type="project" value="UniProtKB-KW"/>
</dbReference>
<sequence length="103" mass="11608">MFAVIESGGKQHKVSEGDSLQVELLTGEEGSKVEFDKVLMISDGKDSKVGTPYLEKAKVTGKVVRHGKTDKLIVFKMKRRKDYRRTQGHRQNFTEVLIEAINS</sequence>
<protein>
    <recommendedName>
        <fullName evidence="7">50S ribosomal protein L21</fullName>
    </recommendedName>
</protein>
<dbReference type="GO" id="GO:0005840">
    <property type="term" value="C:ribosome"/>
    <property type="evidence" value="ECO:0007669"/>
    <property type="project" value="UniProtKB-KW"/>
</dbReference>
<dbReference type="InterPro" id="IPR028909">
    <property type="entry name" value="bL21-like"/>
</dbReference>
<name>A0A381Q4N6_9ZZZZ</name>
<dbReference type="EMBL" id="UINC01001198">
    <property type="protein sequence ID" value="SUZ74040.1"/>
    <property type="molecule type" value="Genomic_DNA"/>
</dbReference>
<dbReference type="GO" id="GO:0005737">
    <property type="term" value="C:cytoplasm"/>
    <property type="evidence" value="ECO:0007669"/>
    <property type="project" value="UniProtKB-ARBA"/>
</dbReference>
<dbReference type="GO" id="GO:0006412">
    <property type="term" value="P:translation"/>
    <property type="evidence" value="ECO:0007669"/>
    <property type="project" value="InterPro"/>
</dbReference>
<evidence type="ECO:0000256" key="1">
    <source>
        <dbReference type="ARBA" id="ARBA00008563"/>
    </source>
</evidence>
<organism evidence="6">
    <name type="scientific">marine metagenome</name>
    <dbReference type="NCBI Taxonomy" id="408172"/>
    <lineage>
        <taxon>unclassified sequences</taxon>
        <taxon>metagenomes</taxon>
        <taxon>ecological metagenomes</taxon>
    </lineage>
</organism>
<keyword evidence="5" id="KW-0687">Ribonucleoprotein</keyword>
<dbReference type="PANTHER" id="PTHR21349:SF0">
    <property type="entry name" value="LARGE RIBOSOMAL SUBUNIT PROTEIN BL21M"/>
    <property type="match status" value="1"/>
</dbReference>